<protein>
    <submittedName>
        <fullName evidence="7">PAP-associated domain-containing protein</fullName>
    </submittedName>
</protein>
<evidence type="ECO:0000313" key="7">
    <source>
        <dbReference type="WBParaSite" id="SMUV_0000720001-mRNA-1"/>
    </source>
</evidence>
<dbReference type="AlphaFoldDB" id="A0A0N5AR65"/>
<evidence type="ECO:0000259" key="5">
    <source>
        <dbReference type="Pfam" id="PF03828"/>
    </source>
</evidence>
<keyword evidence="2" id="KW-0479">Metal-binding</keyword>
<evidence type="ECO:0000256" key="2">
    <source>
        <dbReference type="ARBA" id="ARBA00022723"/>
    </source>
</evidence>
<dbReference type="PANTHER" id="PTHR12271:SF40">
    <property type="entry name" value="POLY(A) RNA POLYMERASE GLD2"/>
    <property type="match status" value="1"/>
</dbReference>
<organism evidence="6 7">
    <name type="scientific">Syphacia muris</name>
    <dbReference type="NCBI Taxonomy" id="451379"/>
    <lineage>
        <taxon>Eukaryota</taxon>
        <taxon>Metazoa</taxon>
        <taxon>Ecdysozoa</taxon>
        <taxon>Nematoda</taxon>
        <taxon>Chromadorea</taxon>
        <taxon>Rhabditida</taxon>
        <taxon>Spirurina</taxon>
        <taxon>Oxyuridomorpha</taxon>
        <taxon>Oxyuroidea</taxon>
        <taxon>Oxyuridae</taxon>
        <taxon>Syphacia</taxon>
    </lineage>
</organism>
<dbReference type="WBParaSite" id="SMUV_0000720001-mRNA-1">
    <property type="protein sequence ID" value="SMUV_0000720001-mRNA-1"/>
    <property type="gene ID" value="SMUV_0000720001"/>
</dbReference>
<evidence type="ECO:0000313" key="6">
    <source>
        <dbReference type="Proteomes" id="UP000046393"/>
    </source>
</evidence>
<evidence type="ECO:0000256" key="3">
    <source>
        <dbReference type="ARBA" id="ARBA00022842"/>
    </source>
</evidence>
<dbReference type="PANTHER" id="PTHR12271">
    <property type="entry name" value="POLY A POLYMERASE CID PAP -RELATED"/>
    <property type="match status" value="1"/>
</dbReference>
<dbReference type="SUPFAM" id="SSF81631">
    <property type="entry name" value="PAP/OAS1 substrate-binding domain"/>
    <property type="match status" value="1"/>
</dbReference>
<evidence type="ECO:0000256" key="1">
    <source>
        <dbReference type="ARBA" id="ARBA00022679"/>
    </source>
</evidence>
<dbReference type="Pfam" id="PF03828">
    <property type="entry name" value="PAP_assoc"/>
    <property type="match status" value="1"/>
</dbReference>
<sequence length="241" mass="27566">MKLIKDASFLGEAQLLPSLQEKYPKVFNQRVDVRTLSVSVPLEPQGFCQKTFDSHDVPTLGELLLGFFEYFAKKFDYENDAISVRLGKKTKRSYVAKHVYPCNERMSQWNYICIEEPFNYSNTAHSVHDQYVFEQIRLALAEDYEKLEQTRDLHAFLDVNPLSSKPESFQRYNVAESVLNSYSESTTNNDSKNLCCQGDCVNNSDHDHKICGSNDSDGCSSDLSCEWQHSSNCELLPKADL</sequence>
<dbReference type="GO" id="GO:1990817">
    <property type="term" value="F:poly(A) RNA polymerase activity"/>
    <property type="evidence" value="ECO:0007669"/>
    <property type="project" value="TreeGrafter"/>
</dbReference>
<keyword evidence="6" id="KW-1185">Reference proteome</keyword>
<proteinExistence type="inferred from homology"/>
<reference evidence="7" key="1">
    <citation type="submission" date="2017-02" db="UniProtKB">
        <authorList>
            <consortium name="WormBaseParasite"/>
        </authorList>
    </citation>
    <scope>IDENTIFICATION</scope>
</reference>
<dbReference type="STRING" id="451379.A0A0N5AR65"/>
<dbReference type="GO" id="GO:0046872">
    <property type="term" value="F:metal ion binding"/>
    <property type="evidence" value="ECO:0007669"/>
    <property type="project" value="UniProtKB-KW"/>
</dbReference>
<dbReference type="InterPro" id="IPR002058">
    <property type="entry name" value="PAP_assoc"/>
</dbReference>
<dbReference type="Proteomes" id="UP000046393">
    <property type="component" value="Unplaced"/>
</dbReference>
<name>A0A0N5AR65_9BILA</name>
<keyword evidence="1" id="KW-0808">Transferase</keyword>
<accession>A0A0N5AR65</accession>
<feature type="domain" description="PAP-associated" evidence="5">
    <location>
        <begin position="59"/>
        <end position="122"/>
    </location>
</feature>
<evidence type="ECO:0000256" key="4">
    <source>
        <dbReference type="ARBA" id="ARBA00038491"/>
    </source>
</evidence>
<comment type="similarity">
    <text evidence="4">Belongs to the DNA polymerase type-B-like family. GLD2 subfamily.</text>
</comment>
<keyword evidence="3" id="KW-0460">Magnesium</keyword>
<dbReference type="Gene3D" id="1.10.1410.10">
    <property type="match status" value="1"/>
</dbReference>
<dbReference type="GO" id="GO:0031123">
    <property type="term" value="P:RNA 3'-end processing"/>
    <property type="evidence" value="ECO:0007669"/>
    <property type="project" value="TreeGrafter"/>
</dbReference>